<dbReference type="EMBL" id="NPIC01000001">
    <property type="protein sequence ID" value="RDL41966.1"/>
    <property type="molecule type" value="Genomic_DNA"/>
</dbReference>
<proteinExistence type="inferred from homology"/>
<dbReference type="STRING" id="2656787.A0A370U2F9"/>
<keyword evidence="5 7" id="KW-0472">Membrane</keyword>
<evidence type="ECO:0000256" key="2">
    <source>
        <dbReference type="ARBA" id="ARBA00008816"/>
    </source>
</evidence>
<dbReference type="InterPro" id="IPR036938">
    <property type="entry name" value="PAP2/HPO_sf"/>
</dbReference>
<dbReference type="GO" id="GO:0008195">
    <property type="term" value="F:phosphatidate phosphatase activity"/>
    <property type="evidence" value="ECO:0007669"/>
    <property type="project" value="TreeGrafter"/>
</dbReference>
<feature type="transmembrane region" description="Helical" evidence="7">
    <location>
        <begin position="12"/>
        <end position="38"/>
    </location>
</feature>
<reference evidence="9 10" key="1">
    <citation type="journal article" date="2018" name="IMA Fungus">
        <title>IMA Genome-F 9: Draft genome sequence of Annulohypoxylon stygium, Aspergillus mulundensis, Berkeleyomyces basicola (syn. Thielaviopsis basicola), Ceratocystis smalleyi, two Cercospora beticola strains, Coleophoma cylindrospora, Fusarium fracticaudum, Phialophora cf. hyalina, and Morchella septimelata.</title>
        <authorList>
            <person name="Wingfield B.D."/>
            <person name="Bills G.F."/>
            <person name="Dong Y."/>
            <person name="Huang W."/>
            <person name="Nel W.J."/>
            <person name="Swalarsk-Parry B.S."/>
            <person name="Vaghefi N."/>
            <person name="Wilken P.M."/>
            <person name="An Z."/>
            <person name="de Beer Z.W."/>
            <person name="De Vos L."/>
            <person name="Chen L."/>
            <person name="Duong T.A."/>
            <person name="Gao Y."/>
            <person name="Hammerbacher A."/>
            <person name="Kikkert J.R."/>
            <person name="Li Y."/>
            <person name="Li H."/>
            <person name="Li K."/>
            <person name="Li Q."/>
            <person name="Liu X."/>
            <person name="Ma X."/>
            <person name="Naidoo K."/>
            <person name="Pethybridge S.J."/>
            <person name="Sun J."/>
            <person name="Steenkamp E.T."/>
            <person name="van der Nest M.A."/>
            <person name="van Wyk S."/>
            <person name="Wingfield M.J."/>
            <person name="Xiong C."/>
            <person name="Yue Q."/>
            <person name="Zhang X."/>
        </authorList>
    </citation>
    <scope>NUCLEOTIDE SEQUENCE [LARGE SCALE GENOMIC DNA]</scope>
    <source>
        <strain evidence="9 10">BP 5553</strain>
    </source>
</reference>
<feature type="transmembrane region" description="Helical" evidence="7">
    <location>
        <begin position="287"/>
        <end position="304"/>
    </location>
</feature>
<evidence type="ECO:0000256" key="5">
    <source>
        <dbReference type="ARBA" id="ARBA00023136"/>
    </source>
</evidence>
<keyword evidence="3 7" id="KW-0812">Transmembrane</keyword>
<keyword evidence="10" id="KW-1185">Reference proteome</keyword>
<dbReference type="GO" id="GO:0016020">
    <property type="term" value="C:membrane"/>
    <property type="evidence" value="ECO:0007669"/>
    <property type="project" value="UniProtKB-SubCell"/>
</dbReference>
<feature type="transmembrane region" description="Helical" evidence="7">
    <location>
        <begin position="197"/>
        <end position="220"/>
    </location>
</feature>
<dbReference type="SUPFAM" id="SSF48317">
    <property type="entry name" value="Acid phosphatase/Vanadium-dependent haloperoxidase"/>
    <property type="match status" value="1"/>
</dbReference>
<dbReference type="Proteomes" id="UP000254866">
    <property type="component" value="Unassembled WGS sequence"/>
</dbReference>
<evidence type="ECO:0000256" key="4">
    <source>
        <dbReference type="ARBA" id="ARBA00022989"/>
    </source>
</evidence>
<evidence type="ECO:0000259" key="8">
    <source>
        <dbReference type="SMART" id="SM00014"/>
    </source>
</evidence>
<evidence type="ECO:0000313" key="9">
    <source>
        <dbReference type="EMBL" id="RDL41966.1"/>
    </source>
</evidence>
<accession>A0A370U2F9</accession>
<dbReference type="GO" id="GO:0046839">
    <property type="term" value="P:phospholipid dephosphorylation"/>
    <property type="evidence" value="ECO:0007669"/>
    <property type="project" value="TreeGrafter"/>
</dbReference>
<protein>
    <recommendedName>
        <fullName evidence="8">Phosphatidic acid phosphatase type 2/haloperoxidase domain-containing protein</fullName>
    </recommendedName>
</protein>
<dbReference type="CDD" id="cd03390">
    <property type="entry name" value="PAP2_containing_1_like"/>
    <property type="match status" value="1"/>
</dbReference>
<dbReference type="SMART" id="SM00014">
    <property type="entry name" value="acidPPc"/>
    <property type="match status" value="1"/>
</dbReference>
<dbReference type="InterPro" id="IPR000326">
    <property type="entry name" value="PAP2/HPO"/>
</dbReference>
<feature type="transmembrane region" description="Helical" evidence="7">
    <location>
        <begin position="107"/>
        <end position="126"/>
    </location>
</feature>
<feature type="transmembrane region" description="Helical" evidence="7">
    <location>
        <begin position="64"/>
        <end position="87"/>
    </location>
</feature>
<comment type="subcellular location">
    <subcellularLocation>
        <location evidence="1">Membrane</location>
        <topology evidence="1">Multi-pass membrane protein</topology>
    </subcellularLocation>
</comment>
<dbReference type="OrthoDB" id="8907274at2759"/>
<feature type="region of interest" description="Disordered" evidence="6">
    <location>
        <begin position="373"/>
        <end position="405"/>
    </location>
</feature>
<organism evidence="9 10">
    <name type="scientific">Venustampulla echinocandica</name>
    <dbReference type="NCBI Taxonomy" id="2656787"/>
    <lineage>
        <taxon>Eukaryota</taxon>
        <taxon>Fungi</taxon>
        <taxon>Dikarya</taxon>
        <taxon>Ascomycota</taxon>
        <taxon>Pezizomycotina</taxon>
        <taxon>Leotiomycetes</taxon>
        <taxon>Helotiales</taxon>
        <taxon>Pleuroascaceae</taxon>
        <taxon>Venustampulla</taxon>
    </lineage>
</organism>
<dbReference type="InterPro" id="IPR043216">
    <property type="entry name" value="PAP-like"/>
</dbReference>
<dbReference type="Gene3D" id="1.20.144.10">
    <property type="entry name" value="Phosphatidic acid phosphatase type 2/haloperoxidase"/>
    <property type="match status" value="1"/>
</dbReference>
<evidence type="ECO:0000256" key="1">
    <source>
        <dbReference type="ARBA" id="ARBA00004141"/>
    </source>
</evidence>
<comment type="similarity">
    <text evidence="2">Belongs to the PA-phosphatase related phosphoesterase family.</text>
</comment>
<dbReference type="RefSeq" id="XP_031874622.1">
    <property type="nucleotide sequence ID" value="XM_032010568.1"/>
</dbReference>
<dbReference type="GO" id="GO:0006644">
    <property type="term" value="P:phospholipid metabolic process"/>
    <property type="evidence" value="ECO:0007669"/>
    <property type="project" value="InterPro"/>
</dbReference>
<sequence>MRSRANPGRISTALVLSYAFDWLILICAAGIGAALSIITPNKRPFSLSNPEISYPFVHKEKVPMVLAGIVCFAVPAVIIFLVALILVPGPAVPKGTPKNLIWKRKLWEWHMGWLGLALSLASAFLITNGMKNLFGKPRPDLISRCRPDLANIALYATGGVNSTHAGFNLVTAAICTNPDKAELDDGFRSYPSGHSSFAAAGLIYLSLFLASKLAITIPFLSPRAYSDDRSYLSPFPSHAQRIAAGSSGIIRPVEKRTLSSSSDQAEHPSGHNAAFIAARNEAAAPPVYLLAVAIIPWFASIYISSTRYSDFRHHGFDILFGYFIGLVCAIFAFRYYHLPIGQGAGWAWGPRSRDRSFWAGIGVGSYAGTNRRSGGVLDPEVDLESGPERRATNDVGEAGENGNAV</sequence>
<evidence type="ECO:0000256" key="3">
    <source>
        <dbReference type="ARBA" id="ARBA00022692"/>
    </source>
</evidence>
<dbReference type="Pfam" id="PF01569">
    <property type="entry name" value="PAP2"/>
    <property type="match status" value="1"/>
</dbReference>
<feature type="transmembrane region" description="Helical" evidence="7">
    <location>
        <begin position="316"/>
        <end position="336"/>
    </location>
</feature>
<feature type="domain" description="Phosphatidic acid phosphatase type 2/haloperoxidase" evidence="8">
    <location>
        <begin position="114"/>
        <end position="238"/>
    </location>
</feature>
<dbReference type="AlphaFoldDB" id="A0A370U2F9"/>
<evidence type="ECO:0000313" key="10">
    <source>
        <dbReference type="Proteomes" id="UP000254866"/>
    </source>
</evidence>
<evidence type="ECO:0000256" key="6">
    <source>
        <dbReference type="SAM" id="MobiDB-lite"/>
    </source>
</evidence>
<evidence type="ECO:0000256" key="7">
    <source>
        <dbReference type="SAM" id="Phobius"/>
    </source>
</evidence>
<gene>
    <name evidence="9" type="ORF">BP5553_01945</name>
</gene>
<name>A0A370U2F9_9HELO</name>
<dbReference type="PANTHER" id="PTHR10165:SF154">
    <property type="entry name" value="PAP2 DOMAIN PROTEIN (AFU_ORTHOLOGUE AFUA_1G09730)"/>
    <property type="match status" value="1"/>
</dbReference>
<keyword evidence="4 7" id="KW-1133">Transmembrane helix</keyword>
<dbReference type="PANTHER" id="PTHR10165">
    <property type="entry name" value="LIPID PHOSPHATE PHOSPHATASE"/>
    <property type="match status" value="1"/>
</dbReference>
<comment type="caution">
    <text evidence="9">The sequence shown here is derived from an EMBL/GenBank/DDBJ whole genome shotgun (WGS) entry which is preliminary data.</text>
</comment>
<dbReference type="GeneID" id="43594794"/>